<feature type="coiled-coil region" evidence="1">
    <location>
        <begin position="5"/>
        <end position="32"/>
    </location>
</feature>
<accession>A0ABV9CPV8</accession>
<keyword evidence="3" id="KW-1185">Reference proteome</keyword>
<sequence>MSERLDDLERRIDALRREIRRAVRARESVLARSLRGELRRAEQAWDQALAAGEPASDEHASDERAPGSLVPIREQVHQALTLLGVPAAARVIVAVHTALRAGSLRSSQLTSLRRDEERSFRVAPYTRPYYLCAALTDRLSASRGLLAVSTWPLERRVIGPLSPRVDFLSTAIRVAEHVARAAEAGEHTPPGARRLLARLAHNIPGASAEAGPRAPGLSLVDALTARPGAGAADPFSEGFDGPDPAVVARAARAELAVHAAADAAARAEIAGRARQRLADAERLFGGAALRVAKA</sequence>
<dbReference type="Proteomes" id="UP001596004">
    <property type="component" value="Unassembled WGS sequence"/>
</dbReference>
<organism evidence="2 3">
    <name type="scientific">Sphaerisporangium dianthi</name>
    <dbReference type="NCBI Taxonomy" id="1436120"/>
    <lineage>
        <taxon>Bacteria</taxon>
        <taxon>Bacillati</taxon>
        <taxon>Actinomycetota</taxon>
        <taxon>Actinomycetes</taxon>
        <taxon>Streptosporangiales</taxon>
        <taxon>Streptosporangiaceae</taxon>
        <taxon>Sphaerisporangium</taxon>
    </lineage>
</organism>
<comment type="caution">
    <text evidence="2">The sequence shown here is derived from an EMBL/GenBank/DDBJ whole genome shotgun (WGS) entry which is preliminary data.</text>
</comment>
<evidence type="ECO:0000313" key="2">
    <source>
        <dbReference type="EMBL" id="MFC4534793.1"/>
    </source>
</evidence>
<protein>
    <submittedName>
        <fullName evidence="2">Uncharacterized protein</fullName>
    </submittedName>
</protein>
<name>A0ABV9CPV8_9ACTN</name>
<dbReference type="RefSeq" id="WP_380846129.1">
    <property type="nucleotide sequence ID" value="NZ_JBHSFP010000025.1"/>
</dbReference>
<evidence type="ECO:0000256" key="1">
    <source>
        <dbReference type="SAM" id="Coils"/>
    </source>
</evidence>
<reference evidence="3" key="1">
    <citation type="journal article" date="2019" name="Int. J. Syst. Evol. Microbiol.">
        <title>The Global Catalogue of Microorganisms (GCM) 10K type strain sequencing project: providing services to taxonomists for standard genome sequencing and annotation.</title>
        <authorList>
            <consortium name="The Broad Institute Genomics Platform"/>
            <consortium name="The Broad Institute Genome Sequencing Center for Infectious Disease"/>
            <person name="Wu L."/>
            <person name="Ma J."/>
        </authorList>
    </citation>
    <scope>NUCLEOTIDE SEQUENCE [LARGE SCALE GENOMIC DNA]</scope>
    <source>
        <strain evidence="3">CGMCC 4.7132</strain>
    </source>
</reference>
<keyword evidence="1" id="KW-0175">Coiled coil</keyword>
<gene>
    <name evidence="2" type="ORF">ACFO60_28880</name>
</gene>
<dbReference type="EMBL" id="JBHSFP010000025">
    <property type="protein sequence ID" value="MFC4534793.1"/>
    <property type="molecule type" value="Genomic_DNA"/>
</dbReference>
<proteinExistence type="predicted"/>
<evidence type="ECO:0000313" key="3">
    <source>
        <dbReference type="Proteomes" id="UP001596004"/>
    </source>
</evidence>